<dbReference type="GO" id="GO:0055085">
    <property type="term" value="P:transmembrane transport"/>
    <property type="evidence" value="ECO:0007669"/>
    <property type="project" value="InterPro"/>
</dbReference>
<dbReference type="InterPro" id="IPR000515">
    <property type="entry name" value="MetI-like"/>
</dbReference>
<dbReference type="GO" id="GO:0005886">
    <property type="term" value="C:plasma membrane"/>
    <property type="evidence" value="ECO:0007669"/>
    <property type="project" value="UniProtKB-SubCell"/>
</dbReference>
<evidence type="ECO:0000256" key="1">
    <source>
        <dbReference type="ARBA" id="ARBA00004651"/>
    </source>
</evidence>
<keyword evidence="4 7" id="KW-0812">Transmembrane</keyword>
<dbReference type="CDD" id="cd06261">
    <property type="entry name" value="TM_PBP2"/>
    <property type="match status" value="1"/>
</dbReference>
<dbReference type="PROSITE" id="PS50928">
    <property type="entry name" value="ABC_TM1"/>
    <property type="match status" value="1"/>
</dbReference>
<dbReference type="Pfam" id="PF00528">
    <property type="entry name" value="BPD_transp_1"/>
    <property type="match status" value="1"/>
</dbReference>
<accession>A0A2I8VFW0</accession>
<dbReference type="PANTHER" id="PTHR30151:SF20">
    <property type="entry name" value="ABC TRANSPORTER PERMEASE PROTEIN HI_0355-RELATED"/>
    <property type="match status" value="1"/>
</dbReference>
<sequence length="274" mass="30436">MTVAEPQDTQSKLRKTIPGSVGRKQIVYPALFFVGVIVAWTGVVRLLQLPTYLLPTPYEIVVSFQGQLGPMWPHIRITFFEAFFGWVVGNLIGITLGLLMSESRVLRTALYPYLIGFRSVPVIVLAPLLILWLGLNITPILATATITVFFPMLVNAIAGFNSTDHLSEELMRSLDASRWQVFRKVKLYNAAPYIFSAMKIGVALSLIGAIVGEWLVADEGIGFLIVIANNQVNTLLMFRGIIVISLMGSIWFAILAIAERYVIYWQDHGHQGGL</sequence>
<comment type="similarity">
    <text evidence="7">Belongs to the binding-protein-dependent transport system permease family.</text>
</comment>
<protein>
    <recommendedName>
        <fullName evidence="8">ABC transmembrane type-1 domain-containing protein</fullName>
    </recommendedName>
</protein>
<dbReference type="Gene3D" id="1.10.3720.10">
    <property type="entry name" value="MetI-like"/>
    <property type="match status" value="1"/>
</dbReference>
<dbReference type="GeneID" id="35591104"/>
<feature type="transmembrane region" description="Helical" evidence="7">
    <location>
        <begin position="111"/>
        <end position="134"/>
    </location>
</feature>
<keyword evidence="2 7" id="KW-0813">Transport</keyword>
<feature type="transmembrane region" description="Helical" evidence="7">
    <location>
        <begin position="77"/>
        <end position="99"/>
    </location>
</feature>
<dbReference type="InterPro" id="IPR035906">
    <property type="entry name" value="MetI-like_sf"/>
</dbReference>
<dbReference type="EMBL" id="CP026309">
    <property type="protein sequence ID" value="AUV80822.1"/>
    <property type="molecule type" value="Genomic_DNA"/>
</dbReference>
<evidence type="ECO:0000313" key="9">
    <source>
        <dbReference type="EMBL" id="AUV80822.1"/>
    </source>
</evidence>
<evidence type="ECO:0000256" key="7">
    <source>
        <dbReference type="RuleBase" id="RU363032"/>
    </source>
</evidence>
<evidence type="ECO:0000256" key="4">
    <source>
        <dbReference type="ARBA" id="ARBA00022692"/>
    </source>
</evidence>
<organism evidence="9 10">
    <name type="scientific">Salinigranum rubrum</name>
    <dbReference type="NCBI Taxonomy" id="755307"/>
    <lineage>
        <taxon>Archaea</taxon>
        <taxon>Methanobacteriati</taxon>
        <taxon>Methanobacteriota</taxon>
        <taxon>Stenosarchaea group</taxon>
        <taxon>Halobacteria</taxon>
        <taxon>Halobacteriales</taxon>
        <taxon>Haloferacaceae</taxon>
        <taxon>Salinigranum</taxon>
    </lineage>
</organism>
<keyword evidence="3" id="KW-1003">Cell membrane</keyword>
<feature type="transmembrane region" description="Helical" evidence="7">
    <location>
        <begin position="26"/>
        <end position="47"/>
    </location>
</feature>
<evidence type="ECO:0000256" key="3">
    <source>
        <dbReference type="ARBA" id="ARBA00022475"/>
    </source>
</evidence>
<dbReference type="RefSeq" id="WP_103424509.1">
    <property type="nucleotide sequence ID" value="NZ_CP026309.1"/>
</dbReference>
<dbReference type="AlphaFoldDB" id="A0A2I8VFW0"/>
<feature type="transmembrane region" description="Helical" evidence="7">
    <location>
        <begin position="140"/>
        <end position="162"/>
    </location>
</feature>
<feature type="domain" description="ABC transmembrane type-1" evidence="8">
    <location>
        <begin position="75"/>
        <end position="259"/>
    </location>
</feature>
<proteinExistence type="inferred from homology"/>
<keyword evidence="6 7" id="KW-0472">Membrane</keyword>
<evidence type="ECO:0000259" key="8">
    <source>
        <dbReference type="PROSITE" id="PS50928"/>
    </source>
</evidence>
<dbReference type="OrthoDB" id="214012at2157"/>
<name>A0A2I8VFW0_9EURY</name>
<dbReference type="SUPFAM" id="SSF161098">
    <property type="entry name" value="MetI-like"/>
    <property type="match status" value="1"/>
</dbReference>
<gene>
    <name evidence="9" type="ORF">C2R22_03405</name>
</gene>
<keyword evidence="10" id="KW-1185">Reference proteome</keyword>
<evidence type="ECO:0000256" key="6">
    <source>
        <dbReference type="ARBA" id="ARBA00023136"/>
    </source>
</evidence>
<feature type="transmembrane region" description="Helical" evidence="7">
    <location>
        <begin position="193"/>
        <end position="216"/>
    </location>
</feature>
<evidence type="ECO:0000313" key="10">
    <source>
        <dbReference type="Proteomes" id="UP000236584"/>
    </source>
</evidence>
<keyword evidence="5 7" id="KW-1133">Transmembrane helix</keyword>
<comment type="subcellular location">
    <subcellularLocation>
        <location evidence="1 7">Cell membrane</location>
        <topology evidence="1 7">Multi-pass membrane protein</topology>
    </subcellularLocation>
</comment>
<reference evidence="9 10" key="1">
    <citation type="submission" date="2018-01" db="EMBL/GenBank/DDBJ databases">
        <title>Complete genome sequence of Salinigranum rubrum GX10T, an extremely halophilic archaeon isolated from a marine solar saltern.</title>
        <authorList>
            <person name="Han S."/>
        </authorList>
    </citation>
    <scope>NUCLEOTIDE SEQUENCE [LARGE SCALE GENOMIC DNA]</scope>
    <source>
        <strain evidence="9 10">GX10</strain>
    </source>
</reference>
<dbReference type="KEGG" id="srub:C2R22_03405"/>
<evidence type="ECO:0000256" key="2">
    <source>
        <dbReference type="ARBA" id="ARBA00022448"/>
    </source>
</evidence>
<feature type="transmembrane region" description="Helical" evidence="7">
    <location>
        <begin position="236"/>
        <end position="258"/>
    </location>
</feature>
<evidence type="ECO:0000256" key="5">
    <source>
        <dbReference type="ARBA" id="ARBA00022989"/>
    </source>
</evidence>
<dbReference type="Proteomes" id="UP000236584">
    <property type="component" value="Chromosome"/>
</dbReference>
<dbReference type="PANTHER" id="PTHR30151">
    <property type="entry name" value="ALKANE SULFONATE ABC TRANSPORTER-RELATED, MEMBRANE SUBUNIT"/>
    <property type="match status" value="1"/>
</dbReference>